<dbReference type="PANTHER" id="PTHR38926">
    <property type="entry name" value="F-BOX DOMAIN CONTAINING PROTEIN, EXPRESSED"/>
    <property type="match status" value="1"/>
</dbReference>
<dbReference type="PANTHER" id="PTHR38926:SF5">
    <property type="entry name" value="F-BOX AND LEUCINE-RICH REPEAT PROTEIN 6"/>
    <property type="match status" value="1"/>
</dbReference>
<sequence length="504" mass="56251">MTILLHGRHLHTHGHPLNDLSNINTRNSEASRVLLFRRAQRDLYDSLRLINHNAPIGSLPPEILGQIFETANQSNAKENTRPWDHLCRRKPLPIIISQVSSHWRDVALNSPLLWSEINISPPWSLRIIALFLARSKACPIHLNLTIPTIAFGNLLTPTVVNASAYILCDMVAQHIPRCRKITIKGDFNRLEPLLDAIMSTIHPSKAPHLEQLVLQVTGTSDFLAGFSAPLFIESPKLNHLRITSPMVPCLPSLEHVTSLHLALGNTNGIEFATLAALAKLCPCLETLALYDDVVCSPWPEAATVDLPSLRSLQVYGTFTSVSDLLKVISAPLLENLVIAPILARDLLEYHNHVVASKPTLPKLKSITLSPVSPSGFALLAMAAECFPYVERLTIPNIHPDSFRDIFTDADAEVIWPHLSEIALRNIDSESMETLFSIISFREAVGQPLRKLCLDRRSLQRIGPVMHALPWNIEIVESDVWFSLRDEDLLYEPAHFVGSDFDFID</sequence>
<dbReference type="EMBL" id="JABCKI010005892">
    <property type="protein sequence ID" value="KAG5636795.1"/>
    <property type="molecule type" value="Genomic_DNA"/>
</dbReference>
<dbReference type="SUPFAM" id="SSF52047">
    <property type="entry name" value="RNI-like"/>
    <property type="match status" value="1"/>
</dbReference>
<evidence type="ECO:0008006" key="3">
    <source>
        <dbReference type="Google" id="ProtNLM"/>
    </source>
</evidence>
<dbReference type="OrthoDB" id="3047947at2759"/>
<name>A0A9P7K5C7_9AGAR</name>
<accession>A0A9P7K5C7</accession>
<organism evidence="1 2">
    <name type="scientific">Sphagnurus paluster</name>
    <dbReference type="NCBI Taxonomy" id="117069"/>
    <lineage>
        <taxon>Eukaryota</taxon>
        <taxon>Fungi</taxon>
        <taxon>Dikarya</taxon>
        <taxon>Basidiomycota</taxon>
        <taxon>Agaricomycotina</taxon>
        <taxon>Agaricomycetes</taxon>
        <taxon>Agaricomycetidae</taxon>
        <taxon>Agaricales</taxon>
        <taxon>Tricholomatineae</taxon>
        <taxon>Lyophyllaceae</taxon>
        <taxon>Sphagnurus</taxon>
    </lineage>
</organism>
<reference evidence="1" key="2">
    <citation type="submission" date="2021-10" db="EMBL/GenBank/DDBJ databases">
        <title>Phylogenomics reveals ancestral predisposition of the termite-cultivated fungus Termitomyces towards a domesticated lifestyle.</title>
        <authorList>
            <person name="Auxier B."/>
            <person name="Grum-Grzhimaylo A."/>
            <person name="Cardenas M.E."/>
            <person name="Lodge J.D."/>
            <person name="Laessoe T."/>
            <person name="Pedersen O."/>
            <person name="Smith M.E."/>
            <person name="Kuyper T.W."/>
            <person name="Franco-Molano E.A."/>
            <person name="Baroni T.J."/>
            <person name="Aanen D.K."/>
        </authorList>
    </citation>
    <scope>NUCLEOTIDE SEQUENCE</scope>
    <source>
        <strain evidence="1">D49</strain>
    </source>
</reference>
<dbReference type="Gene3D" id="1.20.1280.50">
    <property type="match status" value="1"/>
</dbReference>
<gene>
    <name evidence="1" type="ORF">H0H81_006816</name>
</gene>
<evidence type="ECO:0000313" key="2">
    <source>
        <dbReference type="Proteomes" id="UP000717328"/>
    </source>
</evidence>
<reference evidence="1" key="1">
    <citation type="submission" date="2021-02" db="EMBL/GenBank/DDBJ databases">
        <authorList>
            <person name="Nieuwenhuis M."/>
            <person name="Van De Peppel L.J.J."/>
        </authorList>
    </citation>
    <scope>NUCLEOTIDE SEQUENCE</scope>
    <source>
        <strain evidence="1">D49</strain>
    </source>
</reference>
<evidence type="ECO:0000313" key="1">
    <source>
        <dbReference type="EMBL" id="KAG5636795.1"/>
    </source>
</evidence>
<proteinExistence type="predicted"/>
<comment type="caution">
    <text evidence="1">The sequence shown here is derived from an EMBL/GenBank/DDBJ whole genome shotgun (WGS) entry which is preliminary data.</text>
</comment>
<dbReference type="Proteomes" id="UP000717328">
    <property type="component" value="Unassembled WGS sequence"/>
</dbReference>
<keyword evidence="2" id="KW-1185">Reference proteome</keyword>
<protein>
    <recommendedName>
        <fullName evidence="3">F-box domain-containing protein</fullName>
    </recommendedName>
</protein>
<dbReference type="AlphaFoldDB" id="A0A9P7K5C7"/>
<dbReference type="InterPro" id="IPR032675">
    <property type="entry name" value="LRR_dom_sf"/>
</dbReference>
<dbReference type="Gene3D" id="3.80.10.10">
    <property type="entry name" value="Ribonuclease Inhibitor"/>
    <property type="match status" value="1"/>
</dbReference>